<gene>
    <name evidence="3" type="ORF">GL279_02270</name>
</gene>
<sequence>MPYRPAARVEACPIRRATDLGKHKGWTLPARRGSLPATAYKGMARMTIYLNAGGHGLPSAATRARLLTHARCEAEAGSLAALSMAEAELTQLRAKAARLVGTTPAQVALGHTTSQFWLAAIARLPLSGRRLLIAPHEWGNHLRHLRHVAPDLGLRLDILPRDEALDPAAWAARMDEDVAALLLPQVTSAQGLVYPGTRIAALPRPEQTLVIVDAAQSLGRIEVPQGWDVLAGTARKWLRGPRATALLALSPRASAVLGVQAAGLEPMDANVALRLGMAAALDQVLTMGVTQAGARLNDIAALFRRALGRDDRLAGWLAAGTPAGEQAPGHITLAVPASERARLAQALERAGIVAKWPDPAVEEPQAQLNPGVALLRITPHLDNDAAEAEALAAALAG</sequence>
<dbReference type="InterPro" id="IPR000192">
    <property type="entry name" value="Aminotrans_V_dom"/>
</dbReference>
<evidence type="ECO:0000313" key="4">
    <source>
        <dbReference type="Proteomes" id="UP000442533"/>
    </source>
</evidence>
<dbReference type="Gene3D" id="3.90.1150.10">
    <property type="entry name" value="Aspartate Aminotransferase, domain 1"/>
    <property type="match status" value="1"/>
</dbReference>
<keyword evidence="4" id="KW-1185">Reference proteome</keyword>
<comment type="caution">
    <text evidence="3">The sequence shown here is derived from an EMBL/GenBank/DDBJ whole genome shotgun (WGS) entry which is preliminary data.</text>
</comment>
<dbReference type="SUPFAM" id="SSF53383">
    <property type="entry name" value="PLP-dependent transferases"/>
    <property type="match status" value="1"/>
</dbReference>
<name>A0A844H2F5_9RHOB</name>
<protein>
    <submittedName>
        <fullName evidence="3">Aminotransferase class V-fold PLP-dependent enzyme</fullName>
    </submittedName>
</protein>
<keyword evidence="1" id="KW-0663">Pyridoxal phosphate</keyword>
<feature type="domain" description="Aminotransferase class V" evidence="2">
    <location>
        <begin position="83"/>
        <end position="352"/>
    </location>
</feature>
<accession>A0A844H2F5</accession>
<dbReference type="InterPro" id="IPR015424">
    <property type="entry name" value="PyrdxlP-dep_Trfase"/>
</dbReference>
<evidence type="ECO:0000259" key="2">
    <source>
        <dbReference type="Pfam" id="PF00266"/>
    </source>
</evidence>
<dbReference type="Proteomes" id="UP000442533">
    <property type="component" value="Unassembled WGS sequence"/>
</dbReference>
<dbReference type="EMBL" id="WMIF01000002">
    <property type="protein sequence ID" value="MTH33421.1"/>
    <property type="molecule type" value="Genomic_DNA"/>
</dbReference>
<dbReference type="GO" id="GO:0008483">
    <property type="term" value="F:transaminase activity"/>
    <property type="evidence" value="ECO:0007669"/>
    <property type="project" value="UniProtKB-KW"/>
</dbReference>
<keyword evidence="3" id="KW-0032">Aminotransferase</keyword>
<evidence type="ECO:0000256" key="1">
    <source>
        <dbReference type="ARBA" id="ARBA00022898"/>
    </source>
</evidence>
<dbReference type="InterPro" id="IPR015422">
    <property type="entry name" value="PyrdxlP-dep_Trfase_small"/>
</dbReference>
<organism evidence="3 4">
    <name type="scientific">Paracoccus limosus</name>
    <dbReference type="NCBI Taxonomy" id="913252"/>
    <lineage>
        <taxon>Bacteria</taxon>
        <taxon>Pseudomonadati</taxon>
        <taxon>Pseudomonadota</taxon>
        <taxon>Alphaproteobacteria</taxon>
        <taxon>Rhodobacterales</taxon>
        <taxon>Paracoccaceae</taxon>
        <taxon>Paracoccus</taxon>
    </lineage>
</organism>
<dbReference type="OrthoDB" id="9804366at2"/>
<dbReference type="Gene3D" id="3.40.640.10">
    <property type="entry name" value="Type I PLP-dependent aspartate aminotransferase-like (Major domain)"/>
    <property type="match status" value="1"/>
</dbReference>
<dbReference type="InterPro" id="IPR015421">
    <property type="entry name" value="PyrdxlP-dep_Trfase_major"/>
</dbReference>
<keyword evidence="3" id="KW-0808">Transferase</keyword>
<proteinExistence type="predicted"/>
<reference evidence="3 4" key="1">
    <citation type="submission" date="2019-11" db="EMBL/GenBank/DDBJ databases">
        <authorList>
            <person name="Dong K."/>
        </authorList>
    </citation>
    <scope>NUCLEOTIDE SEQUENCE [LARGE SCALE GENOMIC DNA]</scope>
    <source>
        <strain evidence="3 4">JCM 17370</strain>
    </source>
</reference>
<dbReference type="Pfam" id="PF00266">
    <property type="entry name" value="Aminotran_5"/>
    <property type="match status" value="1"/>
</dbReference>
<evidence type="ECO:0000313" key="3">
    <source>
        <dbReference type="EMBL" id="MTH33421.1"/>
    </source>
</evidence>
<dbReference type="AlphaFoldDB" id="A0A844H2F5"/>